<gene>
    <name evidence="2" type="ORF">KIPB_016587</name>
</gene>
<proteinExistence type="predicted"/>
<feature type="domain" description="Prp19 coiled-coil region" evidence="1">
    <location>
        <begin position="39"/>
        <end position="97"/>
    </location>
</feature>
<comment type="caution">
    <text evidence="2">The sequence shown here is derived from an EMBL/GenBank/DDBJ whole genome shotgun (WGS) entry which is preliminary data.</text>
</comment>
<sequence length="97" mass="10536">RYIDKVGKCPATGEALSTSDIMDVQLPVRPSPRSPGLGSVPQLIQAVMTEYDASMLELARVRQGSASLKGDLAKALYQLDASYKKVAVVEQERDEAR</sequence>
<evidence type="ECO:0000313" key="2">
    <source>
        <dbReference type="EMBL" id="GIQ92682.1"/>
    </source>
</evidence>
<evidence type="ECO:0000259" key="1">
    <source>
        <dbReference type="Pfam" id="PF08606"/>
    </source>
</evidence>
<evidence type="ECO:0000313" key="3">
    <source>
        <dbReference type="Proteomes" id="UP000265618"/>
    </source>
</evidence>
<dbReference type="AlphaFoldDB" id="A0A9K3GRD6"/>
<feature type="non-terminal residue" evidence="2">
    <location>
        <position position="97"/>
    </location>
</feature>
<dbReference type="EMBL" id="BDIP01010255">
    <property type="protein sequence ID" value="GIQ92682.1"/>
    <property type="molecule type" value="Genomic_DNA"/>
</dbReference>
<dbReference type="Pfam" id="PF08606">
    <property type="entry name" value="Prp19"/>
    <property type="match status" value="1"/>
</dbReference>
<dbReference type="Proteomes" id="UP000265618">
    <property type="component" value="Unassembled WGS sequence"/>
</dbReference>
<keyword evidence="3" id="KW-1185">Reference proteome</keyword>
<protein>
    <recommendedName>
        <fullName evidence="1">Prp19 coiled-coil region domain-containing protein</fullName>
    </recommendedName>
</protein>
<organism evidence="2 3">
    <name type="scientific">Kipferlia bialata</name>
    <dbReference type="NCBI Taxonomy" id="797122"/>
    <lineage>
        <taxon>Eukaryota</taxon>
        <taxon>Metamonada</taxon>
        <taxon>Carpediemonas-like organisms</taxon>
        <taxon>Kipferlia</taxon>
    </lineage>
</organism>
<dbReference type="InterPro" id="IPR013915">
    <property type="entry name" value="Prp19_cc"/>
</dbReference>
<name>A0A9K3GRD6_9EUKA</name>
<feature type="non-terminal residue" evidence="2">
    <location>
        <position position="1"/>
    </location>
</feature>
<accession>A0A9K3GRD6</accession>
<dbReference type="OrthoDB" id="687049at2759"/>
<reference evidence="2 3" key="1">
    <citation type="journal article" date="2018" name="PLoS ONE">
        <title>The draft genome of Kipferlia bialata reveals reductive genome evolution in fornicate parasites.</title>
        <authorList>
            <person name="Tanifuji G."/>
            <person name="Takabayashi S."/>
            <person name="Kume K."/>
            <person name="Takagi M."/>
            <person name="Nakayama T."/>
            <person name="Kamikawa R."/>
            <person name="Inagaki Y."/>
            <person name="Hashimoto T."/>
        </authorList>
    </citation>
    <scope>NUCLEOTIDE SEQUENCE [LARGE SCALE GENOMIC DNA]</scope>
    <source>
        <strain evidence="2">NY0173</strain>
    </source>
</reference>